<comment type="caution">
    <text evidence="2">The sequence shown here is derived from an EMBL/GenBank/DDBJ whole genome shotgun (WGS) entry which is preliminary data.</text>
</comment>
<keyword evidence="3" id="KW-1185">Reference proteome</keyword>
<dbReference type="EMBL" id="BAAAUD010000047">
    <property type="protein sequence ID" value="GAA2958326.1"/>
    <property type="molecule type" value="Genomic_DNA"/>
</dbReference>
<dbReference type="InterPro" id="IPR003812">
    <property type="entry name" value="Fido"/>
</dbReference>
<dbReference type="InterPro" id="IPR006440">
    <property type="entry name" value="Doc"/>
</dbReference>
<feature type="domain" description="Fido" evidence="1">
    <location>
        <begin position="6"/>
        <end position="123"/>
    </location>
</feature>
<gene>
    <name evidence="2" type="ORF">GCM10010446_49420</name>
</gene>
<proteinExistence type="predicted"/>
<organism evidence="2 3">
    <name type="scientific">Streptomyces enissocaesilis</name>
    <dbReference type="NCBI Taxonomy" id="332589"/>
    <lineage>
        <taxon>Bacteria</taxon>
        <taxon>Bacillati</taxon>
        <taxon>Actinomycetota</taxon>
        <taxon>Actinomycetes</taxon>
        <taxon>Kitasatosporales</taxon>
        <taxon>Streptomycetaceae</taxon>
        <taxon>Streptomyces</taxon>
        <taxon>Streptomyces rochei group</taxon>
    </lineage>
</organism>
<evidence type="ECO:0000259" key="1">
    <source>
        <dbReference type="PROSITE" id="PS51459"/>
    </source>
</evidence>
<dbReference type="InterPro" id="IPR053737">
    <property type="entry name" value="Type_II_TA_Toxin"/>
</dbReference>
<name>A0ABN3XIZ4_9ACTN</name>
<dbReference type="PANTHER" id="PTHR39426:SF1">
    <property type="entry name" value="HOMOLOGY TO DEATH-ON-CURING PROTEIN OF PHAGE P1"/>
    <property type="match status" value="1"/>
</dbReference>
<protein>
    <recommendedName>
        <fullName evidence="1">Fido domain-containing protein</fullName>
    </recommendedName>
</protein>
<accession>A0ABN3XIZ4</accession>
<dbReference type="PROSITE" id="PS51459">
    <property type="entry name" value="FIDO"/>
    <property type="match status" value="1"/>
</dbReference>
<sequence length="136" mass="14831">MTFVYLTAEDVLAVAEQAVDDQVVVVRDAGLLESAVHLPSAALFGQEAYGDLFDKAAALLQSLTVSRPFADGNKRTAWVSCVVFLAMNEVQLRPDLDRAEHSVVEVATGRLEDVPAIGQVLRDLIIPERRVRSGRL</sequence>
<dbReference type="Proteomes" id="UP001500403">
    <property type="component" value="Unassembled WGS sequence"/>
</dbReference>
<dbReference type="RefSeq" id="WP_344497734.1">
    <property type="nucleotide sequence ID" value="NZ_BAAAUD010000047.1"/>
</dbReference>
<evidence type="ECO:0000313" key="3">
    <source>
        <dbReference type="Proteomes" id="UP001500403"/>
    </source>
</evidence>
<dbReference type="NCBIfam" id="TIGR01550">
    <property type="entry name" value="DOC_P1"/>
    <property type="match status" value="1"/>
</dbReference>
<reference evidence="2 3" key="1">
    <citation type="journal article" date="2019" name="Int. J. Syst. Evol. Microbiol.">
        <title>The Global Catalogue of Microorganisms (GCM) 10K type strain sequencing project: providing services to taxonomists for standard genome sequencing and annotation.</title>
        <authorList>
            <consortium name="The Broad Institute Genomics Platform"/>
            <consortium name="The Broad Institute Genome Sequencing Center for Infectious Disease"/>
            <person name="Wu L."/>
            <person name="Ma J."/>
        </authorList>
    </citation>
    <scope>NUCLEOTIDE SEQUENCE [LARGE SCALE GENOMIC DNA]</scope>
    <source>
        <strain evidence="2 3">JCM 9088</strain>
    </source>
</reference>
<evidence type="ECO:0000313" key="2">
    <source>
        <dbReference type="EMBL" id="GAA2958326.1"/>
    </source>
</evidence>
<dbReference type="Gene3D" id="1.20.120.1870">
    <property type="entry name" value="Fic/DOC protein, Fido domain"/>
    <property type="match status" value="1"/>
</dbReference>
<dbReference type="Pfam" id="PF02661">
    <property type="entry name" value="Fic"/>
    <property type="match status" value="1"/>
</dbReference>
<dbReference type="PANTHER" id="PTHR39426">
    <property type="entry name" value="HOMOLOGY TO DEATH-ON-CURING PROTEIN OF PHAGE P1"/>
    <property type="match status" value="1"/>
</dbReference>